<dbReference type="SUPFAM" id="SSF48498">
    <property type="entry name" value="Tetracyclin repressor-like, C-terminal domain"/>
    <property type="match status" value="1"/>
</dbReference>
<keyword evidence="4" id="KW-0804">Transcription</keyword>
<dbReference type="InterPro" id="IPR036271">
    <property type="entry name" value="Tet_transcr_reg_TetR-rel_C_sf"/>
</dbReference>
<sequence>MSQAGATSKGAARRAQILDAATAILVDEGQGQLTLRSVADRVGIRLSNVQYYFKTRDTLVAALLEHYLNGTLQRLSAPLSVLTLPEVVRRVLDEQCDRPASKFFAELWSLAGHSPQIEAAVRAFYRTYESLVAQQLQASRPDLPPAELAARARVFVMLLEGASLFRAGVAADPDAPSDALLYEVATGLLA</sequence>
<evidence type="ECO:0000259" key="6">
    <source>
        <dbReference type="PROSITE" id="PS50977"/>
    </source>
</evidence>
<feature type="domain" description="HTH tetR-type" evidence="6">
    <location>
        <begin position="11"/>
        <end position="71"/>
    </location>
</feature>
<dbReference type="Gene3D" id="1.10.357.10">
    <property type="entry name" value="Tetracycline Repressor, domain 2"/>
    <property type="match status" value="1"/>
</dbReference>
<gene>
    <name evidence="7" type="ORF">Dsi01nite_032910</name>
</gene>
<keyword evidence="1" id="KW-0678">Repressor</keyword>
<comment type="caution">
    <text evidence="7">The sequence shown here is derived from an EMBL/GenBank/DDBJ whole genome shotgun (WGS) entry which is preliminary data.</text>
</comment>
<evidence type="ECO:0000256" key="5">
    <source>
        <dbReference type="PROSITE-ProRule" id="PRU00335"/>
    </source>
</evidence>
<keyword evidence="8" id="KW-1185">Reference proteome</keyword>
<proteinExistence type="predicted"/>
<keyword evidence="2" id="KW-0805">Transcription regulation</keyword>
<evidence type="ECO:0000256" key="4">
    <source>
        <dbReference type="ARBA" id="ARBA00023163"/>
    </source>
</evidence>
<feature type="DNA-binding region" description="H-T-H motif" evidence="5">
    <location>
        <begin position="34"/>
        <end position="53"/>
    </location>
</feature>
<evidence type="ECO:0000313" key="7">
    <source>
        <dbReference type="EMBL" id="GIG45250.1"/>
    </source>
</evidence>
<dbReference type="InterPro" id="IPR001647">
    <property type="entry name" value="HTH_TetR"/>
</dbReference>
<dbReference type="AlphaFoldDB" id="A0A919UB18"/>
<evidence type="ECO:0000256" key="3">
    <source>
        <dbReference type="ARBA" id="ARBA00023125"/>
    </source>
</evidence>
<dbReference type="PRINTS" id="PR00455">
    <property type="entry name" value="HTHTETR"/>
</dbReference>
<reference evidence="7" key="1">
    <citation type="submission" date="2021-01" db="EMBL/GenBank/DDBJ databases">
        <title>Whole genome shotgun sequence of Dactylosporangium siamense NBRC 106093.</title>
        <authorList>
            <person name="Komaki H."/>
            <person name="Tamura T."/>
        </authorList>
    </citation>
    <scope>NUCLEOTIDE SEQUENCE</scope>
    <source>
        <strain evidence="7">NBRC 106093</strain>
    </source>
</reference>
<dbReference type="InterPro" id="IPR039538">
    <property type="entry name" value="BetI_C"/>
</dbReference>
<dbReference type="Pfam" id="PF00440">
    <property type="entry name" value="TetR_N"/>
    <property type="match status" value="1"/>
</dbReference>
<evidence type="ECO:0000256" key="1">
    <source>
        <dbReference type="ARBA" id="ARBA00022491"/>
    </source>
</evidence>
<keyword evidence="3 5" id="KW-0238">DNA-binding</keyword>
<dbReference type="Proteomes" id="UP000660611">
    <property type="component" value="Unassembled WGS sequence"/>
</dbReference>
<protein>
    <recommendedName>
        <fullName evidence="6">HTH tetR-type domain-containing protein</fullName>
    </recommendedName>
</protein>
<dbReference type="Pfam" id="PF13977">
    <property type="entry name" value="TetR_C_6"/>
    <property type="match status" value="1"/>
</dbReference>
<dbReference type="EMBL" id="BONQ01000050">
    <property type="protein sequence ID" value="GIG45250.1"/>
    <property type="molecule type" value="Genomic_DNA"/>
</dbReference>
<accession>A0A919UB18</accession>
<organism evidence="7 8">
    <name type="scientific">Dactylosporangium siamense</name>
    <dbReference type="NCBI Taxonomy" id="685454"/>
    <lineage>
        <taxon>Bacteria</taxon>
        <taxon>Bacillati</taxon>
        <taxon>Actinomycetota</taxon>
        <taxon>Actinomycetes</taxon>
        <taxon>Micromonosporales</taxon>
        <taxon>Micromonosporaceae</taxon>
        <taxon>Dactylosporangium</taxon>
    </lineage>
</organism>
<dbReference type="InterPro" id="IPR009057">
    <property type="entry name" value="Homeodomain-like_sf"/>
</dbReference>
<dbReference type="RefSeq" id="WP_203847045.1">
    <property type="nucleotide sequence ID" value="NZ_BAAAVW010000009.1"/>
</dbReference>
<evidence type="ECO:0000256" key="2">
    <source>
        <dbReference type="ARBA" id="ARBA00023015"/>
    </source>
</evidence>
<dbReference type="PROSITE" id="PS50977">
    <property type="entry name" value="HTH_TETR_2"/>
    <property type="match status" value="1"/>
</dbReference>
<evidence type="ECO:0000313" key="8">
    <source>
        <dbReference type="Proteomes" id="UP000660611"/>
    </source>
</evidence>
<name>A0A919UB18_9ACTN</name>
<dbReference type="SUPFAM" id="SSF46689">
    <property type="entry name" value="Homeodomain-like"/>
    <property type="match status" value="1"/>
</dbReference>
<dbReference type="GO" id="GO:0003677">
    <property type="term" value="F:DNA binding"/>
    <property type="evidence" value="ECO:0007669"/>
    <property type="project" value="UniProtKB-UniRule"/>
</dbReference>